<dbReference type="AlphaFoldDB" id="A0A124FYT0"/>
<organism evidence="4 5">
    <name type="scientific">Mesotoga prima</name>
    <dbReference type="NCBI Taxonomy" id="1184387"/>
    <lineage>
        <taxon>Bacteria</taxon>
        <taxon>Thermotogati</taxon>
        <taxon>Thermotogota</taxon>
        <taxon>Thermotogae</taxon>
        <taxon>Kosmotogales</taxon>
        <taxon>Kosmotogaceae</taxon>
        <taxon>Mesotoga</taxon>
    </lineage>
</organism>
<evidence type="ECO:0000256" key="1">
    <source>
        <dbReference type="ARBA" id="ARBA00022690"/>
    </source>
</evidence>
<dbReference type="Pfam" id="PF09394">
    <property type="entry name" value="Inhibitor_I42"/>
    <property type="match status" value="1"/>
</dbReference>
<evidence type="ECO:0000259" key="3">
    <source>
        <dbReference type="Pfam" id="PF09394"/>
    </source>
</evidence>
<comment type="caution">
    <text evidence="4">The sequence shown here is derived from an EMBL/GenBank/DDBJ whole genome shotgun (WGS) entry which is preliminary data.</text>
</comment>
<dbReference type="SUPFAM" id="SSF141066">
    <property type="entry name" value="ICP-like"/>
    <property type="match status" value="1"/>
</dbReference>
<accession>A0A124FYT0</accession>
<proteinExistence type="predicted"/>
<dbReference type="InterPro" id="IPR018990">
    <property type="entry name" value="Prot_inh_I42_chagasin"/>
</dbReference>
<gene>
    <name evidence="4" type="ORF">XD94_0145</name>
</gene>
<dbReference type="Gene3D" id="2.60.40.2020">
    <property type="match status" value="1"/>
</dbReference>
<evidence type="ECO:0000256" key="2">
    <source>
        <dbReference type="ARBA" id="ARBA00022704"/>
    </source>
</evidence>
<sequence>MGSFVVIFKLYREWEGEEKAVDIRVFNVEVDDRTLSECIPDYVTVLGSSSGSVNPGDLFSVTVEEDSSAGFLWSIQSNGEILRLIANRYIDPSKSQSSPGDISNFTVTGIETGKQSFDFEALKRGVSLIEFGFSSPVESDGNSSILYASVSVE</sequence>
<feature type="domain" description="Proteinase inhibitor I42 chagasin" evidence="3">
    <location>
        <begin position="53"/>
        <end position="140"/>
    </location>
</feature>
<evidence type="ECO:0000313" key="4">
    <source>
        <dbReference type="EMBL" id="KUK82137.1"/>
    </source>
</evidence>
<dbReference type="PATRIC" id="fig|1184387.3.peg.438"/>
<protein>
    <recommendedName>
        <fullName evidence="3">Proteinase inhibitor I42 chagasin domain-containing protein</fullName>
    </recommendedName>
</protein>
<reference evidence="5" key="1">
    <citation type="journal article" date="2015" name="MBio">
        <title>Genome-Resolved Metagenomic Analysis Reveals Roles for Candidate Phyla and Other Microbial Community Members in Biogeochemical Transformations in Oil Reservoirs.</title>
        <authorList>
            <person name="Hu P."/>
            <person name="Tom L."/>
            <person name="Singh A."/>
            <person name="Thomas B.C."/>
            <person name="Baker B.J."/>
            <person name="Piceno Y.M."/>
            <person name="Andersen G.L."/>
            <person name="Banfield J.F."/>
        </authorList>
    </citation>
    <scope>NUCLEOTIDE SEQUENCE [LARGE SCALE GENOMIC DNA]</scope>
</reference>
<keyword evidence="1" id="KW-0646">Protease inhibitor</keyword>
<dbReference type="InterPro" id="IPR036331">
    <property type="entry name" value="Chagasin-like_sf"/>
</dbReference>
<dbReference type="EMBL" id="LGGP01000013">
    <property type="protein sequence ID" value="KUK82137.1"/>
    <property type="molecule type" value="Genomic_DNA"/>
</dbReference>
<keyword evidence="2" id="KW-0789">Thiol protease inhibitor</keyword>
<name>A0A124FYT0_9BACT</name>
<dbReference type="GO" id="GO:0004869">
    <property type="term" value="F:cysteine-type endopeptidase inhibitor activity"/>
    <property type="evidence" value="ECO:0007669"/>
    <property type="project" value="UniProtKB-KW"/>
</dbReference>
<dbReference type="Proteomes" id="UP000054092">
    <property type="component" value="Unassembled WGS sequence"/>
</dbReference>
<evidence type="ECO:0000313" key="5">
    <source>
        <dbReference type="Proteomes" id="UP000054092"/>
    </source>
</evidence>